<sequence>MKSLWPPFINLINLERNSSTVICGPLLDISIELANRLKKQVSVNVPITYIPDLGNETLPFSDFKENGINVALFALYTNESIQ</sequence>
<dbReference type="EMBL" id="SDOV01000008">
    <property type="protein sequence ID" value="KAH7637807.1"/>
    <property type="molecule type" value="Genomic_DNA"/>
</dbReference>
<dbReference type="Proteomes" id="UP000828236">
    <property type="component" value="Unassembled WGS sequence"/>
</dbReference>
<protein>
    <submittedName>
        <fullName evidence="1">Uncharacterized protein</fullName>
    </submittedName>
</protein>
<comment type="caution">
    <text evidence="1">The sequence shown here is derived from an EMBL/GenBank/DDBJ whole genome shotgun (WGS) entry which is preliminary data.</text>
</comment>
<proteinExistence type="predicted"/>
<dbReference type="AlphaFoldDB" id="A0A9D4SDA5"/>
<evidence type="ECO:0000313" key="1">
    <source>
        <dbReference type="EMBL" id="KAH7637807.1"/>
    </source>
</evidence>
<accession>A0A9D4SDA5</accession>
<organism evidence="1">
    <name type="scientific">Dermatophagoides farinae</name>
    <name type="common">American house dust mite</name>
    <dbReference type="NCBI Taxonomy" id="6954"/>
    <lineage>
        <taxon>Eukaryota</taxon>
        <taxon>Metazoa</taxon>
        <taxon>Ecdysozoa</taxon>
        <taxon>Arthropoda</taxon>
        <taxon>Chelicerata</taxon>
        <taxon>Arachnida</taxon>
        <taxon>Acari</taxon>
        <taxon>Acariformes</taxon>
        <taxon>Sarcoptiformes</taxon>
        <taxon>Astigmata</taxon>
        <taxon>Psoroptidia</taxon>
        <taxon>Analgoidea</taxon>
        <taxon>Pyroglyphidae</taxon>
        <taxon>Dermatophagoidinae</taxon>
        <taxon>Dermatophagoides</taxon>
    </lineage>
</organism>
<reference evidence="1" key="1">
    <citation type="submission" date="2020-06" db="EMBL/GenBank/DDBJ databases">
        <authorList>
            <person name="Ji K."/>
            <person name="Li J."/>
        </authorList>
    </citation>
    <scope>NUCLEOTIDE SEQUENCE</scope>
    <source>
        <strain evidence="1">JKM2019</strain>
        <tissue evidence="1">Whole body</tissue>
    </source>
</reference>
<gene>
    <name evidence="1" type="ORF">HUG17_8911</name>
</gene>
<name>A0A9D4SDA5_DERFA</name>
<reference evidence="1" key="2">
    <citation type="journal article" date="2021" name="World Allergy Organ. J.">
        <title>Chromosome-level assembly of Dermatophagoides farinae genome and transcriptome reveals two novel allergens Der f 37 and Der f 39.</title>
        <authorList>
            <person name="Chen J."/>
            <person name="Cai Z."/>
            <person name="Fan D."/>
            <person name="Hu J."/>
            <person name="Hou Y."/>
            <person name="He Y."/>
            <person name="Zhang Z."/>
            <person name="Zhao Z."/>
            <person name="Gao P."/>
            <person name="Hu W."/>
            <person name="Sun J."/>
            <person name="Li J."/>
            <person name="Ji K."/>
        </authorList>
    </citation>
    <scope>NUCLEOTIDE SEQUENCE</scope>
    <source>
        <strain evidence="1">JKM2019</strain>
    </source>
</reference>